<protein>
    <submittedName>
        <fullName evidence="1">Uncharacterized protein</fullName>
    </submittedName>
</protein>
<dbReference type="AlphaFoldDB" id="A0A6H5GY02"/>
<accession>A0A6H5GY02</accession>
<sequence>MCQQFLLRRSCRALYQARDPDVIGTRRAETSHIKLRLPIHKCISKIGLLQATFARIRADPEFMIDWFFAASQNQSKHRGHGSELCSPKYCHTACFCALLNPKISPDNSWNFIPSLRTEGLYGERHLSAMPAVCWKRLAPSHMLQACPCRFSTVRLRFNEHDLRFQGYQELAME</sequence>
<reference evidence="1 2" key="1">
    <citation type="submission" date="2020-02" db="EMBL/GenBank/DDBJ databases">
        <authorList>
            <person name="Ferguson B K."/>
        </authorList>
    </citation>
    <scope>NUCLEOTIDE SEQUENCE [LARGE SCALE GENOMIC DNA]</scope>
</reference>
<name>A0A6H5GY02_9HEMI</name>
<gene>
    <name evidence="1" type="ORF">NTEN_LOCUS14643</name>
</gene>
<dbReference type="Proteomes" id="UP000479000">
    <property type="component" value="Unassembled WGS sequence"/>
</dbReference>
<proteinExistence type="predicted"/>
<evidence type="ECO:0000313" key="2">
    <source>
        <dbReference type="Proteomes" id="UP000479000"/>
    </source>
</evidence>
<organism evidence="1 2">
    <name type="scientific">Nesidiocoris tenuis</name>
    <dbReference type="NCBI Taxonomy" id="355587"/>
    <lineage>
        <taxon>Eukaryota</taxon>
        <taxon>Metazoa</taxon>
        <taxon>Ecdysozoa</taxon>
        <taxon>Arthropoda</taxon>
        <taxon>Hexapoda</taxon>
        <taxon>Insecta</taxon>
        <taxon>Pterygota</taxon>
        <taxon>Neoptera</taxon>
        <taxon>Paraneoptera</taxon>
        <taxon>Hemiptera</taxon>
        <taxon>Heteroptera</taxon>
        <taxon>Panheteroptera</taxon>
        <taxon>Cimicomorpha</taxon>
        <taxon>Miridae</taxon>
        <taxon>Dicyphina</taxon>
        <taxon>Nesidiocoris</taxon>
    </lineage>
</organism>
<dbReference type="EMBL" id="CADCXU010021822">
    <property type="protein sequence ID" value="CAB0009501.1"/>
    <property type="molecule type" value="Genomic_DNA"/>
</dbReference>
<evidence type="ECO:0000313" key="1">
    <source>
        <dbReference type="EMBL" id="CAB0009501.1"/>
    </source>
</evidence>
<keyword evidence="2" id="KW-1185">Reference proteome</keyword>